<proteinExistence type="predicted"/>
<accession>A0ABQ1Z779</accession>
<protein>
    <recommendedName>
        <fullName evidence="3">ABC transporter substrate-binding protein</fullName>
    </recommendedName>
</protein>
<dbReference type="PROSITE" id="PS51257">
    <property type="entry name" value="PROKAR_LIPOPROTEIN"/>
    <property type="match status" value="1"/>
</dbReference>
<sequence>MKHSRNILKKFSPLLVLVMGIILFTGCTGNASSTVTENAQDTELKQAETVTPKIVASTSWTALLAKTAGADSISTLAPVDMKHPNEYDFKPTDIEKVNDASTVIYSEYEPFMKQILEAAEVSDEARLIVVTENTPDMLRKQITSIAKKLGTTDTAQQALKEIDSTFEAVTAATAKLDTESKRVVAQAYMVPVAKALGYEVIGEFGPTEVTPTQAAELAALKPALIIDNFHLPQGAEIANIADRPVVELRNYPETAEQTLVELIQENAKKLGLHLENLNRD</sequence>
<gene>
    <name evidence="1" type="ORF">GCM10008014_14880</name>
</gene>
<evidence type="ECO:0000313" key="2">
    <source>
        <dbReference type="Proteomes" id="UP000652153"/>
    </source>
</evidence>
<evidence type="ECO:0008006" key="3">
    <source>
        <dbReference type="Google" id="ProtNLM"/>
    </source>
</evidence>
<dbReference type="SUPFAM" id="SSF53807">
    <property type="entry name" value="Helical backbone' metal receptor"/>
    <property type="match status" value="1"/>
</dbReference>
<comment type="caution">
    <text evidence="1">The sequence shown here is derived from an EMBL/GenBank/DDBJ whole genome shotgun (WGS) entry which is preliminary data.</text>
</comment>
<dbReference type="EMBL" id="BMFU01000002">
    <property type="protein sequence ID" value="GGH50030.1"/>
    <property type="molecule type" value="Genomic_DNA"/>
</dbReference>
<keyword evidence="2" id="KW-1185">Reference proteome</keyword>
<reference evidence="2" key="1">
    <citation type="journal article" date="2019" name="Int. J. Syst. Evol. Microbiol.">
        <title>The Global Catalogue of Microorganisms (GCM) 10K type strain sequencing project: providing services to taxonomists for standard genome sequencing and annotation.</title>
        <authorList>
            <consortium name="The Broad Institute Genomics Platform"/>
            <consortium name="The Broad Institute Genome Sequencing Center for Infectious Disease"/>
            <person name="Wu L."/>
            <person name="Ma J."/>
        </authorList>
    </citation>
    <scope>NUCLEOTIDE SEQUENCE [LARGE SCALE GENOMIC DNA]</scope>
    <source>
        <strain evidence="2">CGMCC 1.12770</strain>
    </source>
</reference>
<dbReference type="RefSeq" id="WP_188591874.1">
    <property type="nucleotide sequence ID" value="NZ_BMFU01000002.1"/>
</dbReference>
<organism evidence="1 2">
    <name type="scientific">Paenibacillus silvae</name>
    <dbReference type="NCBI Taxonomy" id="1325358"/>
    <lineage>
        <taxon>Bacteria</taxon>
        <taxon>Bacillati</taxon>
        <taxon>Bacillota</taxon>
        <taxon>Bacilli</taxon>
        <taxon>Bacillales</taxon>
        <taxon>Paenibacillaceae</taxon>
        <taxon>Paenibacillus</taxon>
    </lineage>
</organism>
<dbReference type="Proteomes" id="UP000652153">
    <property type="component" value="Unassembled WGS sequence"/>
</dbReference>
<evidence type="ECO:0000313" key="1">
    <source>
        <dbReference type="EMBL" id="GGH50030.1"/>
    </source>
</evidence>
<name>A0ABQ1Z779_9BACL</name>
<dbReference type="Gene3D" id="3.40.50.1980">
    <property type="entry name" value="Nitrogenase molybdenum iron protein domain"/>
    <property type="match status" value="1"/>
</dbReference>